<dbReference type="Proteomes" id="UP000006681">
    <property type="component" value="Chromosome"/>
</dbReference>
<proteinExistence type="predicted"/>
<dbReference type="AlphaFoldDB" id="E1QU88"/>
<dbReference type="KEGG" id="vdi:Vdis_1708"/>
<dbReference type="GeneID" id="9752649"/>
<evidence type="ECO:0000313" key="2">
    <source>
        <dbReference type="EMBL" id="ADN51082.1"/>
    </source>
</evidence>
<keyword evidence="1" id="KW-0812">Transmembrane</keyword>
<evidence type="ECO:0000313" key="3">
    <source>
        <dbReference type="Proteomes" id="UP000006681"/>
    </source>
</evidence>
<keyword evidence="1" id="KW-1133">Transmembrane helix</keyword>
<reference evidence="3" key="2">
    <citation type="journal article" date="2010" name="Stand. Genomic Sci.">
        <title>Complete genome sequence of Vulcanisaeta distributa type strain (IC-017T).</title>
        <authorList>
            <person name="Mavromatis K."/>
            <person name="Sikorski J."/>
            <person name="Pabst E."/>
            <person name="Teshima H."/>
            <person name="Lapidus A."/>
            <person name="Lucas S."/>
            <person name="Nolan M."/>
            <person name="Glavina Del Rio T."/>
            <person name="Cheng J."/>
            <person name="Bruce D."/>
            <person name="Goodwin L."/>
            <person name="Pitluck S."/>
            <person name="Liolios K."/>
            <person name="Ivanova N."/>
            <person name="Mikhailova N."/>
            <person name="Pati A."/>
            <person name="Chen A."/>
            <person name="Palaniappan K."/>
            <person name="Land M."/>
            <person name="Hauser L."/>
            <person name="Chang Y."/>
            <person name="Jeffries C."/>
            <person name="Rohde M."/>
            <person name="Spring S."/>
            <person name="Goker M."/>
            <person name="Wirth R."/>
            <person name="Woyke T."/>
            <person name="Bristow J."/>
            <person name="Eisen J."/>
            <person name="Markowitz V."/>
            <person name="Hugenholtz P."/>
            <person name="Klenk H."/>
            <person name="Kyrpides N."/>
        </authorList>
    </citation>
    <scope>NUCLEOTIDE SEQUENCE [LARGE SCALE GENOMIC DNA]</scope>
    <source>
        <strain evidence="3">DSM 14429 / JCM 11212 / NBRC 100878 / IC-017</strain>
    </source>
</reference>
<dbReference type="eggNOG" id="arCOG13878">
    <property type="taxonomic scope" value="Archaea"/>
</dbReference>
<gene>
    <name evidence="2" type="ordered locus">Vdis_1708</name>
</gene>
<sequence length="156" mass="17950">MPAQALFAPGYSVVIYYPYNGNSPRRKIPEGIRTFERRYYDLGSLLWFIEAWYWEPRNGDFYLERNHEIHPKAPAIYLVIPPGQGVATDGGSREGDERRHFIILPFILAPILYLLSPVIINVNVKPGNYTIVFDGNDMMNVQAMPTTEDETKRRAT</sequence>
<accession>E1QU88</accession>
<keyword evidence="1" id="KW-0472">Membrane</keyword>
<organism evidence="2 3">
    <name type="scientific">Vulcanisaeta distributa (strain DSM 14429 / JCM 11212 / NBRC 100878 / IC-017)</name>
    <dbReference type="NCBI Taxonomy" id="572478"/>
    <lineage>
        <taxon>Archaea</taxon>
        <taxon>Thermoproteota</taxon>
        <taxon>Thermoprotei</taxon>
        <taxon>Thermoproteales</taxon>
        <taxon>Thermoproteaceae</taxon>
        <taxon>Vulcanisaeta</taxon>
    </lineage>
</organism>
<dbReference type="RefSeq" id="WP_013336807.1">
    <property type="nucleotide sequence ID" value="NC_014537.1"/>
</dbReference>
<dbReference type="EMBL" id="CP002100">
    <property type="protein sequence ID" value="ADN51082.1"/>
    <property type="molecule type" value="Genomic_DNA"/>
</dbReference>
<evidence type="ECO:0000256" key="1">
    <source>
        <dbReference type="SAM" id="Phobius"/>
    </source>
</evidence>
<reference evidence="2 3" key="1">
    <citation type="journal article" date="2010" name="Stand. Genomic Sci.">
        <title>Complete genome sequence of Vulcanisaeta distributa type strain (IC-017).</title>
        <authorList>
            <person name="Mavromatis K."/>
            <person name="Sikorski J."/>
            <person name="Pabst E."/>
            <person name="Teshima H."/>
            <person name="Lapidus A."/>
            <person name="Lucas S."/>
            <person name="Nolan M."/>
            <person name="Glavina Del Rio T."/>
            <person name="Cheng J.F."/>
            <person name="Bruce D."/>
            <person name="Goodwin L."/>
            <person name="Pitluck S."/>
            <person name="Liolios K."/>
            <person name="Ivanova N."/>
            <person name="Mikhailova N."/>
            <person name="Pati A."/>
            <person name="Chen A."/>
            <person name="Palaniappan K."/>
            <person name="Land M."/>
            <person name="Hauser L."/>
            <person name="Chang Y.J."/>
            <person name="Jeffries C.D."/>
            <person name="Rohde M."/>
            <person name="Spring S."/>
            <person name="Goker M."/>
            <person name="Wirth R."/>
            <person name="Woyke T."/>
            <person name="Bristow J."/>
            <person name="Eisen J.A."/>
            <person name="Markowitz V."/>
            <person name="Hugenholtz P."/>
            <person name="Klenk H.P."/>
            <person name="Kyrpides N.C."/>
        </authorList>
    </citation>
    <scope>NUCLEOTIDE SEQUENCE [LARGE SCALE GENOMIC DNA]</scope>
    <source>
        <strain evidence="3">DSM 14429 / JCM 11212 / NBRC 100878 / IC-017</strain>
    </source>
</reference>
<dbReference type="HOGENOM" id="CLU_139558_0_0_2"/>
<protein>
    <submittedName>
        <fullName evidence="2">Uncharacterized protein</fullName>
    </submittedName>
</protein>
<keyword evidence="3" id="KW-1185">Reference proteome</keyword>
<feature type="transmembrane region" description="Helical" evidence="1">
    <location>
        <begin position="101"/>
        <end position="120"/>
    </location>
</feature>
<name>E1QU88_VULDI</name>
<dbReference type="OrthoDB" id="380412at2157"/>